<keyword evidence="12" id="KW-1185">Reference proteome</keyword>
<dbReference type="Pfam" id="PF00265">
    <property type="entry name" value="TK"/>
    <property type="match status" value="1"/>
</dbReference>
<evidence type="ECO:0000256" key="7">
    <source>
        <dbReference type="ARBA" id="ARBA00022840"/>
    </source>
</evidence>
<evidence type="ECO:0000313" key="12">
    <source>
        <dbReference type="Proteomes" id="UP001266099"/>
    </source>
</evidence>
<evidence type="ECO:0000256" key="8">
    <source>
        <dbReference type="HAMAP-Rule" id="MF_00124"/>
    </source>
</evidence>
<accession>A0ABU1T0F7</accession>
<keyword evidence="3 8" id="KW-0237">DNA synthesis</keyword>
<dbReference type="Gene3D" id="3.30.60.20">
    <property type="match status" value="1"/>
</dbReference>
<dbReference type="Proteomes" id="UP001266099">
    <property type="component" value="Unassembled WGS sequence"/>
</dbReference>
<keyword evidence="8" id="KW-0963">Cytoplasm</keyword>
<sequence>MAELVFYSGTMDCGKSTLALQTAYNYRQRGLRGIIFSMNDRAGEGKLSSRLGLIWDAYEVQAKTDFWKVIHQLRLESRVDYIICDEVQFYSREQVDQLARIVDEAGINVYGFGITTDFLTRLFPGSQRMLELSDRVERLQVEALCWCGARATHNARTVNGKMVREGAQVVVGDTDAGEVAYEVLCRKHHMQGMTAVSVHANALSQPTLLEK</sequence>
<evidence type="ECO:0000256" key="5">
    <source>
        <dbReference type="ARBA" id="ARBA00022741"/>
    </source>
</evidence>
<evidence type="ECO:0000256" key="9">
    <source>
        <dbReference type="RuleBase" id="RU000544"/>
    </source>
</evidence>
<keyword evidence="6 8" id="KW-0418">Kinase</keyword>
<dbReference type="NCBIfam" id="NF003297">
    <property type="entry name" value="PRK04296.1-2"/>
    <property type="match status" value="1"/>
</dbReference>
<dbReference type="InterPro" id="IPR001267">
    <property type="entry name" value="Thymidine_kinase"/>
</dbReference>
<keyword evidence="4 8" id="KW-0808">Transferase</keyword>
<evidence type="ECO:0000256" key="1">
    <source>
        <dbReference type="ARBA" id="ARBA00007587"/>
    </source>
</evidence>
<evidence type="ECO:0000256" key="6">
    <source>
        <dbReference type="ARBA" id="ARBA00022777"/>
    </source>
</evidence>
<comment type="caution">
    <text evidence="11">The sequence shown here is derived from an EMBL/GenBank/DDBJ whole genome shotgun (WGS) entry which is preliminary data.</text>
</comment>
<keyword evidence="5 8" id="KW-0547">Nucleotide-binding</keyword>
<evidence type="ECO:0000256" key="3">
    <source>
        <dbReference type="ARBA" id="ARBA00022634"/>
    </source>
</evidence>
<comment type="catalytic activity">
    <reaction evidence="8 9">
        <text>thymidine + ATP = dTMP + ADP + H(+)</text>
        <dbReference type="Rhea" id="RHEA:19129"/>
        <dbReference type="ChEBI" id="CHEBI:15378"/>
        <dbReference type="ChEBI" id="CHEBI:17748"/>
        <dbReference type="ChEBI" id="CHEBI:30616"/>
        <dbReference type="ChEBI" id="CHEBI:63528"/>
        <dbReference type="ChEBI" id="CHEBI:456216"/>
        <dbReference type="EC" id="2.7.1.21"/>
    </reaction>
</comment>
<evidence type="ECO:0000256" key="10">
    <source>
        <dbReference type="RuleBase" id="RU004165"/>
    </source>
</evidence>
<dbReference type="Gene3D" id="3.40.50.300">
    <property type="entry name" value="P-loop containing nucleotide triphosphate hydrolases"/>
    <property type="match status" value="1"/>
</dbReference>
<evidence type="ECO:0000256" key="2">
    <source>
        <dbReference type="ARBA" id="ARBA00012118"/>
    </source>
</evidence>
<dbReference type="RefSeq" id="WP_309955008.1">
    <property type="nucleotide sequence ID" value="NZ_JAVDUJ010000001.1"/>
</dbReference>
<gene>
    <name evidence="8" type="primary">tdk</name>
    <name evidence="11" type="ORF">J2S36_000400</name>
</gene>
<feature type="binding site" evidence="8">
    <location>
        <begin position="85"/>
        <end position="88"/>
    </location>
    <ligand>
        <name>ATP</name>
        <dbReference type="ChEBI" id="CHEBI:30616"/>
    </ligand>
</feature>
<dbReference type="PANTHER" id="PTHR11441:SF0">
    <property type="entry name" value="THYMIDINE KINASE, CYTOSOLIC"/>
    <property type="match status" value="1"/>
</dbReference>
<comment type="subunit">
    <text evidence="8">Homotetramer.</text>
</comment>
<evidence type="ECO:0000313" key="11">
    <source>
        <dbReference type="EMBL" id="MDR6938857.1"/>
    </source>
</evidence>
<protein>
    <recommendedName>
        <fullName evidence="2 8">Thymidine kinase</fullName>
        <ecNumber evidence="2 8">2.7.1.21</ecNumber>
    </recommendedName>
</protein>
<keyword evidence="7 8" id="KW-0067">ATP-binding</keyword>
<dbReference type="EMBL" id="JAVDUJ010000001">
    <property type="protein sequence ID" value="MDR6938857.1"/>
    <property type="molecule type" value="Genomic_DNA"/>
</dbReference>
<dbReference type="SUPFAM" id="SSF52540">
    <property type="entry name" value="P-loop containing nucleoside triphosphate hydrolases"/>
    <property type="match status" value="1"/>
</dbReference>
<dbReference type="PIRSF" id="PIRSF035805">
    <property type="entry name" value="TK_cell"/>
    <property type="match status" value="1"/>
</dbReference>
<organism evidence="11 12">
    <name type="scientific">Arcanobacterium hippocoleae</name>
    <dbReference type="NCBI Taxonomy" id="149017"/>
    <lineage>
        <taxon>Bacteria</taxon>
        <taxon>Bacillati</taxon>
        <taxon>Actinomycetota</taxon>
        <taxon>Actinomycetes</taxon>
        <taxon>Actinomycetales</taxon>
        <taxon>Actinomycetaceae</taxon>
        <taxon>Arcanobacterium</taxon>
    </lineage>
</organism>
<reference evidence="11 12" key="1">
    <citation type="submission" date="2023-07" db="EMBL/GenBank/DDBJ databases">
        <title>Sequencing the genomes of 1000 actinobacteria strains.</title>
        <authorList>
            <person name="Klenk H.-P."/>
        </authorList>
    </citation>
    <scope>NUCLEOTIDE SEQUENCE [LARGE SCALE GENOMIC DNA]</scope>
    <source>
        <strain evidence="11 12">DSM 15539</strain>
    </source>
</reference>
<evidence type="ECO:0000256" key="4">
    <source>
        <dbReference type="ARBA" id="ARBA00022679"/>
    </source>
</evidence>
<dbReference type="InterPro" id="IPR027417">
    <property type="entry name" value="P-loop_NTPase"/>
</dbReference>
<dbReference type="PANTHER" id="PTHR11441">
    <property type="entry name" value="THYMIDINE KINASE"/>
    <property type="match status" value="1"/>
</dbReference>
<comment type="caution">
    <text evidence="8">Lacks conserved residue(s) required for the propagation of feature annotation.</text>
</comment>
<proteinExistence type="inferred from homology"/>
<dbReference type="GO" id="GO:0004797">
    <property type="term" value="F:thymidine kinase activity"/>
    <property type="evidence" value="ECO:0007669"/>
    <property type="project" value="UniProtKB-EC"/>
</dbReference>
<dbReference type="HAMAP" id="MF_00124">
    <property type="entry name" value="Thymidine_kinase"/>
    <property type="match status" value="1"/>
</dbReference>
<feature type="active site" description="Proton acceptor" evidence="8">
    <location>
        <position position="86"/>
    </location>
</feature>
<dbReference type="EC" id="2.7.1.21" evidence="2 8"/>
<comment type="subcellular location">
    <subcellularLocation>
        <location evidence="8">Cytoplasm</location>
    </subcellularLocation>
</comment>
<comment type="similarity">
    <text evidence="1 8 10">Belongs to the thymidine kinase family.</text>
</comment>
<name>A0ABU1T0F7_9ACTO</name>
<feature type="binding site" evidence="8">
    <location>
        <begin position="9"/>
        <end position="16"/>
    </location>
    <ligand>
        <name>ATP</name>
        <dbReference type="ChEBI" id="CHEBI:30616"/>
    </ligand>
</feature>
<dbReference type="SUPFAM" id="SSF57716">
    <property type="entry name" value="Glucocorticoid receptor-like (DNA-binding domain)"/>
    <property type="match status" value="1"/>
</dbReference>